<dbReference type="EMBL" id="CAJNYT010005856">
    <property type="protein sequence ID" value="CAF3780400.1"/>
    <property type="molecule type" value="Genomic_DNA"/>
</dbReference>
<evidence type="ECO:0000313" key="2">
    <source>
        <dbReference type="EMBL" id="CAF4824198.1"/>
    </source>
</evidence>
<name>A0A819AP65_9BILA</name>
<gene>
    <name evidence="1" type="ORF">GRG538_LOCUS33007</name>
    <name evidence="2" type="ORF">QYT958_LOCUS25250</name>
</gene>
<sequence length="456" mass="50793">MITFQSTSLSGSSINCAIFTGPKKGLQITTALAGLPQNTGVLAVENAIFLGGTSIESNGNYPFSSYFPLDRSPSAPTLQLTSAIINDSTVSNGNTFSESILIITSKLYNTTIRPIATLGGIQFVNSKLINITIKLENNYQNTPALLQFNDSIIENTVEQYSNWWDPINVYMRVFRSIIRNSLFARAFVDQYYYYGRGAHSFILQDSTIENVSIDIVGSDSYYYYYGTYTNYYGSIFMNNSTFNNGTIRIFGYGSSATFQDSRFCDVNIAYVNPSQYYSKGVNIKNVIFRNVSMNLPVSHVLISYSTIELKSPPLVLGDHSAIVCSLIKRSLSIAQENTTGIQTTGTNIILSTISSFAVGLQVAYNTIQKNFILNSNFISNSLFHIRNFSPYNIEATGNWWGTRYSADIRNKIYDYWNSINLGEVICSNLSDEKLQAEDSCPPYNVYTIITNFANVA</sequence>
<comment type="caution">
    <text evidence="1">The sequence shown here is derived from an EMBL/GenBank/DDBJ whole genome shotgun (WGS) entry which is preliminary data.</text>
</comment>
<reference evidence="1" key="1">
    <citation type="submission" date="2021-02" db="EMBL/GenBank/DDBJ databases">
        <authorList>
            <person name="Nowell W R."/>
        </authorList>
    </citation>
    <scope>NUCLEOTIDE SEQUENCE</scope>
</reference>
<dbReference type="Proteomes" id="UP000663848">
    <property type="component" value="Unassembled WGS sequence"/>
</dbReference>
<protein>
    <submittedName>
        <fullName evidence="1">Uncharacterized protein</fullName>
    </submittedName>
</protein>
<dbReference type="AlphaFoldDB" id="A0A819AP65"/>
<proteinExistence type="predicted"/>
<evidence type="ECO:0000313" key="3">
    <source>
        <dbReference type="Proteomes" id="UP000663872"/>
    </source>
</evidence>
<evidence type="ECO:0000313" key="1">
    <source>
        <dbReference type="EMBL" id="CAF3780400.1"/>
    </source>
</evidence>
<dbReference type="EMBL" id="CAJOBR010005638">
    <property type="protein sequence ID" value="CAF4824198.1"/>
    <property type="molecule type" value="Genomic_DNA"/>
</dbReference>
<accession>A0A819AP65</accession>
<dbReference type="Proteomes" id="UP000663872">
    <property type="component" value="Unassembled WGS sequence"/>
</dbReference>
<organism evidence="1 3">
    <name type="scientific">Rotaria socialis</name>
    <dbReference type="NCBI Taxonomy" id="392032"/>
    <lineage>
        <taxon>Eukaryota</taxon>
        <taxon>Metazoa</taxon>
        <taxon>Spiralia</taxon>
        <taxon>Gnathifera</taxon>
        <taxon>Rotifera</taxon>
        <taxon>Eurotatoria</taxon>
        <taxon>Bdelloidea</taxon>
        <taxon>Philodinida</taxon>
        <taxon>Philodinidae</taxon>
        <taxon>Rotaria</taxon>
    </lineage>
</organism>